<evidence type="ECO:0000313" key="3">
    <source>
        <dbReference type="Proteomes" id="UP001633002"/>
    </source>
</evidence>
<reference evidence="2 3" key="1">
    <citation type="submission" date="2024-09" db="EMBL/GenBank/DDBJ databases">
        <title>Chromosome-scale assembly of Riccia sorocarpa.</title>
        <authorList>
            <person name="Paukszto L."/>
        </authorList>
    </citation>
    <scope>NUCLEOTIDE SEQUENCE [LARGE SCALE GENOMIC DNA]</scope>
    <source>
        <strain evidence="2">LP-2024</strain>
        <tissue evidence="2">Aerial parts of the thallus</tissue>
    </source>
</reference>
<feature type="compositionally biased region" description="Basic and acidic residues" evidence="1">
    <location>
        <begin position="192"/>
        <end position="245"/>
    </location>
</feature>
<feature type="compositionally biased region" description="Basic and acidic residues" evidence="1">
    <location>
        <begin position="67"/>
        <end position="102"/>
    </location>
</feature>
<feature type="compositionally biased region" description="Low complexity" evidence="1">
    <location>
        <begin position="397"/>
        <end position="407"/>
    </location>
</feature>
<feature type="region of interest" description="Disordered" evidence="1">
    <location>
        <begin position="23"/>
        <end position="142"/>
    </location>
</feature>
<feature type="compositionally biased region" description="Pro residues" evidence="1">
    <location>
        <begin position="108"/>
        <end position="117"/>
    </location>
</feature>
<evidence type="ECO:0000256" key="1">
    <source>
        <dbReference type="SAM" id="MobiDB-lite"/>
    </source>
</evidence>
<feature type="compositionally biased region" description="Low complexity" evidence="1">
    <location>
        <begin position="269"/>
        <end position="290"/>
    </location>
</feature>
<feature type="region of interest" description="Disordered" evidence="1">
    <location>
        <begin position="186"/>
        <end position="349"/>
    </location>
</feature>
<dbReference type="Proteomes" id="UP001633002">
    <property type="component" value="Unassembled WGS sequence"/>
</dbReference>
<proteinExistence type="predicted"/>
<evidence type="ECO:0000313" key="2">
    <source>
        <dbReference type="EMBL" id="KAL3675537.1"/>
    </source>
</evidence>
<comment type="caution">
    <text evidence="2">The sequence shown here is derived from an EMBL/GenBank/DDBJ whole genome shotgun (WGS) entry which is preliminary data.</text>
</comment>
<feature type="compositionally biased region" description="Basic and acidic residues" evidence="1">
    <location>
        <begin position="39"/>
        <end position="55"/>
    </location>
</feature>
<gene>
    <name evidence="2" type="ORF">R1sor_025485</name>
</gene>
<organism evidence="2 3">
    <name type="scientific">Riccia sorocarpa</name>
    <dbReference type="NCBI Taxonomy" id="122646"/>
    <lineage>
        <taxon>Eukaryota</taxon>
        <taxon>Viridiplantae</taxon>
        <taxon>Streptophyta</taxon>
        <taxon>Embryophyta</taxon>
        <taxon>Marchantiophyta</taxon>
        <taxon>Marchantiopsida</taxon>
        <taxon>Marchantiidae</taxon>
        <taxon>Marchantiales</taxon>
        <taxon>Ricciaceae</taxon>
        <taxon>Riccia</taxon>
    </lineage>
</organism>
<sequence length="407" mass="46071">MAGIPPNDPDDFFTDEEFQALLGGYDPSADISLGSGRPSFHDEVEEEERRERERTGATQQPAEDEEAAKRREEEEERRQAEEAATSRRAEEEAAKRRADIRVGKLPAPSSPTPPPQNRTPSPDFPDFLNTPDSPPLIVPDSPHSMRRALRVAAEILSKTDEPSIFEGLRGNTEIWQSLRRSIQEQAGILDPNEQHELHEATQRSLRTREEEEMEEARQRSLREKEEQDLEAARQRSLREKLRFYEPEGAPTQSQSGRAAALPGDQQIGSPSSRAPRTSPRTSPRQPTQPSGVASTPGPAGAEEERAYELLNAARRRVAGDTEQAQQRRRKRSEIARSPDQGQDEQSLLEKLRSQFVDSMWSEKNEPASKLRMLDDVKLLKQMYEVRYTRSKKKKSDSTTSKKPVLSF</sequence>
<dbReference type="AlphaFoldDB" id="A0ABD3GAB5"/>
<feature type="region of interest" description="Disordered" evidence="1">
    <location>
        <begin position="388"/>
        <end position="407"/>
    </location>
</feature>
<protein>
    <submittedName>
        <fullName evidence="2">Uncharacterized protein</fullName>
    </submittedName>
</protein>
<name>A0ABD3GAB5_9MARC</name>
<keyword evidence="3" id="KW-1185">Reference proteome</keyword>
<dbReference type="EMBL" id="JBJQOH010000008">
    <property type="protein sequence ID" value="KAL3675537.1"/>
    <property type="molecule type" value="Genomic_DNA"/>
</dbReference>
<accession>A0ABD3GAB5</accession>